<comment type="caution">
    <text evidence="1">The sequence shown here is derived from an EMBL/GenBank/DDBJ whole genome shotgun (WGS) entry which is preliminary data.</text>
</comment>
<dbReference type="Gene3D" id="3.40.50.1000">
    <property type="entry name" value="HAD superfamily/HAD-like"/>
    <property type="match status" value="1"/>
</dbReference>
<protein>
    <submittedName>
        <fullName evidence="1">HAD-superfamily hydrolase, subfamily IA, variant 3</fullName>
    </submittedName>
</protein>
<dbReference type="InterPro" id="IPR023214">
    <property type="entry name" value="HAD_sf"/>
</dbReference>
<dbReference type="AlphaFoldDB" id="M2TN48"/>
<name>M2TN48_9SPHN</name>
<evidence type="ECO:0000313" key="1">
    <source>
        <dbReference type="EMBL" id="EMD83171.1"/>
    </source>
</evidence>
<dbReference type="InterPro" id="IPR036412">
    <property type="entry name" value="HAD-like_sf"/>
</dbReference>
<accession>M2TN48</accession>
<evidence type="ECO:0000313" key="2">
    <source>
        <dbReference type="Proteomes" id="UP000011717"/>
    </source>
</evidence>
<reference evidence="1 2" key="1">
    <citation type="journal article" date="2013" name="Genome Announc.">
        <title>Draft Genome Sequence of Strain JLT2015T, Belonging to the Family Sphingomonadaceae of the Alphaproteobacteria.</title>
        <authorList>
            <person name="Tang K."/>
            <person name="Liu K."/>
            <person name="Li S."/>
            <person name="Jiao N."/>
        </authorList>
    </citation>
    <scope>NUCLEOTIDE SEQUENCE [LARGE SCALE GENOMIC DNA]</scope>
    <source>
        <strain evidence="1 2">JLT2015</strain>
    </source>
</reference>
<gene>
    <name evidence="1" type="ORF">C725_1072</name>
</gene>
<dbReference type="NCBIfam" id="TIGR01509">
    <property type="entry name" value="HAD-SF-IA-v3"/>
    <property type="match status" value="1"/>
</dbReference>
<dbReference type="PRINTS" id="PR00413">
    <property type="entry name" value="HADHALOGNASE"/>
</dbReference>
<dbReference type="PANTHER" id="PTHR43611">
    <property type="entry name" value="ALPHA-D-GLUCOSE 1-PHOSPHATE PHOSPHATASE"/>
    <property type="match status" value="1"/>
</dbReference>
<dbReference type="Pfam" id="PF00702">
    <property type="entry name" value="Hydrolase"/>
    <property type="match status" value="1"/>
</dbReference>
<dbReference type="InterPro" id="IPR006439">
    <property type="entry name" value="HAD-SF_hydro_IA"/>
</dbReference>
<dbReference type="Proteomes" id="UP000011717">
    <property type="component" value="Unassembled WGS sequence"/>
</dbReference>
<organism evidence="1 2">
    <name type="scientific">Pacificimonas flava</name>
    <dbReference type="NCBI Taxonomy" id="1234595"/>
    <lineage>
        <taxon>Bacteria</taxon>
        <taxon>Pseudomonadati</taxon>
        <taxon>Pseudomonadota</taxon>
        <taxon>Alphaproteobacteria</taxon>
        <taxon>Sphingomonadales</taxon>
        <taxon>Sphingosinicellaceae</taxon>
        <taxon>Pacificimonas</taxon>
    </lineage>
</organism>
<dbReference type="EMBL" id="AMRV01000003">
    <property type="protein sequence ID" value="EMD83171.1"/>
    <property type="molecule type" value="Genomic_DNA"/>
</dbReference>
<proteinExistence type="predicted"/>
<dbReference type="GO" id="GO:0016787">
    <property type="term" value="F:hydrolase activity"/>
    <property type="evidence" value="ECO:0007669"/>
    <property type="project" value="UniProtKB-KW"/>
</dbReference>
<keyword evidence="1" id="KW-0378">Hydrolase</keyword>
<keyword evidence="2" id="KW-1185">Reference proteome</keyword>
<dbReference type="SUPFAM" id="SSF56784">
    <property type="entry name" value="HAD-like"/>
    <property type="match status" value="1"/>
</dbReference>
<dbReference type="PANTHER" id="PTHR43611:SF3">
    <property type="entry name" value="FLAVIN MONONUCLEOTIDE HYDROLASE 1, CHLOROPLATIC"/>
    <property type="match status" value="1"/>
</dbReference>
<sequence length="124" mass="13396">MIELVGEIAAAGIPLYGITNFSGEFWRLFRPTAPVFDLFEDIVVSGVEKLTKPDAAIYVLAQQRFGVDPGRTLFIDDQPRNVVAAEAAGFLAHRFDGRAGVEARLIELGLFSEAAEAASGRVTL</sequence>